<feature type="transmembrane region" description="Helical" evidence="6">
    <location>
        <begin position="193"/>
        <end position="211"/>
    </location>
</feature>
<evidence type="ECO:0000256" key="2">
    <source>
        <dbReference type="ARBA" id="ARBA00007362"/>
    </source>
</evidence>
<proteinExistence type="inferred from homology"/>
<dbReference type="Proteomes" id="UP000254537">
    <property type="component" value="Chromosome"/>
</dbReference>
<evidence type="ECO:0000256" key="3">
    <source>
        <dbReference type="ARBA" id="ARBA00022692"/>
    </source>
</evidence>
<feature type="transmembrane region" description="Helical" evidence="6">
    <location>
        <begin position="21"/>
        <end position="43"/>
    </location>
</feature>
<sequence>MSASTATPSSLPAAASPSLRGFAYGLAGVACFSGTLPATRLAVAELDPLFIGLGRALVAAGLAALLLLITRQRRPSLAQWARLSLVSLGVVIGFPLFSSLALAEVPANHGALFTGLLPLCTALFGAWFAHERPRAPFWACALAGSVLVTGYAWGEAGGTLQRADGYLLVSIVLCGLGYAEGGRLAREMGSWQVICWALLLAAPFIAWPVWAMRPQHLVHAASWAGFAYVSVVSMFLGFFVWYRGLALGGIARVSQVQLLQPFGGMLAAAWLLGEPLSLGLAAVTAAVAMCVAIGRRAA</sequence>
<feature type="transmembrane region" description="Helical" evidence="6">
    <location>
        <begin position="223"/>
        <end position="242"/>
    </location>
</feature>
<comment type="similarity">
    <text evidence="2">Belongs to the EamA transporter family.</text>
</comment>
<gene>
    <name evidence="8" type="ORF">DWG20_09115</name>
</gene>
<feature type="transmembrane region" description="Helical" evidence="6">
    <location>
        <begin position="81"/>
        <end position="103"/>
    </location>
</feature>
<reference evidence="8 9" key="1">
    <citation type="submission" date="2018-07" db="EMBL/GenBank/DDBJ databases">
        <title>Crenobacter cavernae sp. nov., isolated from a karst cave.</title>
        <authorList>
            <person name="Zhu H."/>
        </authorList>
    </citation>
    <scope>NUCLEOTIDE SEQUENCE [LARGE SCALE GENOMIC DNA]</scope>
    <source>
        <strain evidence="8 9">K1W11S-77</strain>
    </source>
</reference>
<keyword evidence="4 6" id="KW-1133">Transmembrane helix</keyword>
<evidence type="ECO:0000259" key="7">
    <source>
        <dbReference type="Pfam" id="PF00892"/>
    </source>
</evidence>
<feature type="transmembrane region" description="Helical" evidence="6">
    <location>
        <begin position="49"/>
        <end position="69"/>
    </location>
</feature>
<evidence type="ECO:0000313" key="9">
    <source>
        <dbReference type="Proteomes" id="UP000254537"/>
    </source>
</evidence>
<dbReference type="PANTHER" id="PTHR32322:SF2">
    <property type="entry name" value="EAMA DOMAIN-CONTAINING PROTEIN"/>
    <property type="match status" value="1"/>
</dbReference>
<name>A0A345Y6N7_9NEIS</name>
<dbReference type="InterPro" id="IPR050638">
    <property type="entry name" value="AA-Vitamin_Transporters"/>
</dbReference>
<dbReference type="RefSeq" id="WP_115433521.1">
    <property type="nucleotide sequence ID" value="NZ_CP031337.1"/>
</dbReference>
<keyword evidence="5 6" id="KW-0472">Membrane</keyword>
<dbReference type="PANTHER" id="PTHR32322">
    <property type="entry name" value="INNER MEMBRANE TRANSPORTER"/>
    <property type="match status" value="1"/>
</dbReference>
<dbReference type="AlphaFoldDB" id="A0A345Y6N7"/>
<feature type="transmembrane region" description="Helical" evidence="6">
    <location>
        <begin position="109"/>
        <end position="128"/>
    </location>
</feature>
<dbReference type="InterPro" id="IPR000620">
    <property type="entry name" value="EamA_dom"/>
</dbReference>
<evidence type="ECO:0000256" key="5">
    <source>
        <dbReference type="ARBA" id="ARBA00023136"/>
    </source>
</evidence>
<protein>
    <submittedName>
        <fullName evidence="8">DMT family transporter</fullName>
    </submittedName>
</protein>
<evidence type="ECO:0000256" key="4">
    <source>
        <dbReference type="ARBA" id="ARBA00022989"/>
    </source>
</evidence>
<feature type="transmembrane region" description="Helical" evidence="6">
    <location>
        <begin position="135"/>
        <end position="153"/>
    </location>
</feature>
<dbReference type="Pfam" id="PF00892">
    <property type="entry name" value="EamA"/>
    <property type="match status" value="2"/>
</dbReference>
<dbReference type="GO" id="GO:0016020">
    <property type="term" value="C:membrane"/>
    <property type="evidence" value="ECO:0007669"/>
    <property type="project" value="UniProtKB-SubCell"/>
</dbReference>
<accession>A0A345Y6N7</accession>
<evidence type="ECO:0000256" key="6">
    <source>
        <dbReference type="SAM" id="Phobius"/>
    </source>
</evidence>
<dbReference type="EMBL" id="CP031337">
    <property type="protein sequence ID" value="AXK39589.1"/>
    <property type="molecule type" value="Genomic_DNA"/>
</dbReference>
<keyword evidence="3 6" id="KW-0812">Transmembrane</keyword>
<dbReference type="SUPFAM" id="SSF103481">
    <property type="entry name" value="Multidrug resistance efflux transporter EmrE"/>
    <property type="match status" value="2"/>
</dbReference>
<dbReference type="OrthoDB" id="9784288at2"/>
<organism evidence="8 9">
    <name type="scientific">Crenobacter cavernae</name>
    <dbReference type="NCBI Taxonomy" id="2290923"/>
    <lineage>
        <taxon>Bacteria</taxon>
        <taxon>Pseudomonadati</taxon>
        <taxon>Pseudomonadota</taxon>
        <taxon>Betaproteobacteria</taxon>
        <taxon>Neisseriales</taxon>
        <taxon>Neisseriaceae</taxon>
        <taxon>Crenobacter</taxon>
    </lineage>
</organism>
<dbReference type="KEGG" id="ccah:DWG20_09115"/>
<evidence type="ECO:0000313" key="8">
    <source>
        <dbReference type="EMBL" id="AXK39589.1"/>
    </source>
</evidence>
<comment type="subcellular location">
    <subcellularLocation>
        <location evidence="1">Membrane</location>
        <topology evidence="1">Multi-pass membrane protein</topology>
    </subcellularLocation>
</comment>
<feature type="domain" description="EamA" evidence="7">
    <location>
        <begin position="165"/>
        <end position="286"/>
    </location>
</feature>
<evidence type="ECO:0000256" key="1">
    <source>
        <dbReference type="ARBA" id="ARBA00004141"/>
    </source>
</evidence>
<dbReference type="InterPro" id="IPR037185">
    <property type="entry name" value="EmrE-like"/>
</dbReference>
<feature type="domain" description="EamA" evidence="7">
    <location>
        <begin position="20"/>
        <end position="143"/>
    </location>
</feature>